<evidence type="ECO:0000313" key="7">
    <source>
        <dbReference type="Proteomes" id="UP000280668"/>
    </source>
</evidence>
<protein>
    <recommendedName>
        <fullName evidence="5">Putative glutamate--cysteine ligase 2</fullName>
        <ecNumber evidence="5">6.3.2.2</ecNumber>
    </recommendedName>
    <alternativeName>
        <fullName evidence="5">Gamma-glutamylcysteine synthetase 2</fullName>
        <shortName evidence="5">GCS 2</shortName>
        <shortName evidence="5">Gamma-GCS 2</shortName>
    </alternativeName>
</protein>
<dbReference type="GO" id="GO:0042398">
    <property type="term" value="P:modified amino acid biosynthetic process"/>
    <property type="evidence" value="ECO:0007669"/>
    <property type="project" value="InterPro"/>
</dbReference>
<keyword evidence="2 5" id="KW-0547">Nucleotide-binding</keyword>
<keyword evidence="7" id="KW-1185">Reference proteome</keyword>
<evidence type="ECO:0000256" key="2">
    <source>
        <dbReference type="ARBA" id="ARBA00022741"/>
    </source>
</evidence>
<comment type="similarity">
    <text evidence="5">Belongs to the glutamate--cysteine ligase type 2 family. YbdK subfamily.</text>
</comment>
<comment type="catalytic activity">
    <reaction evidence="4 5">
        <text>L-cysteine + L-glutamate + ATP = gamma-L-glutamyl-L-cysteine + ADP + phosphate + H(+)</text>
        <dbReference type="Rhea" id="RHEA:13285"/>
        <dbReference type="ChEBI" id="CHEBI:15378"/>
        <dbReference type="ChEBI" id="CHEBI:29985"/>
        <dbReference type="ChEBI" id="CHEBI:30616"/>
        <dbReference type="ChEBI" id="CHEBI:35235"/>
        <dbReference type="ChEBI" id="CHEBI:43474"/>
        <dbReference type="ChEBI" id="CHEBI:58173"/>
        <dbReference type="ChEBI" id="CHEBI:456216"/>
        <dbReference type="EC" id="6.3.2.2"/>
    </reaction>
</comment>
<dbReference type="InterPro" id="IPR050141">
    <property type="entry name" value="GCL_type2/YbdK_subfam"/>
</dbReference>
<dbReference type="InterPro" id="IPR011793">
    <property type="entry name" value="YbdK"/>
</dbReference>
<organism evidence="6 7">
    <name type="scientific">Bogoriella caseilytica</name>
    <dbReference type="NCBI Taxonomy" id="56055"/>
    <lineage>
        <taxon>Bacteria</taxon>
        <taxon>Bacillati</taxon>
        <taxon>Actinomycetota</taxon>
        <taxon>Actinomycetes</taxon>
        <taxon>Micrococcales</taxon>
        <taxon>Bogoriellaceae</taxon>
        <taxon>Bogoriella</taxon>
    </lineage>
</organism>
<dbReference type="AlphaFoldDB" id="A0A3N2BBZ9"/>
<dbReference type="Proteomes" id="UP000280668">
    <property type="component" value="Unassembled WGS sequence"/>
</dbReference>
<dbReference type="NCBIfam" id="TIGR02050">
    <property type="entry name" value="gshA_cyan_rel"/>
    <property type="match status" value="1"/>
</dbReference>
<evidence type="ECO:0000256" key="4">
    <source>
        <dbReference type="ARBA" id="ARBA00048819"/>
    </source>
</evidence>
<accession>A0A3N2BBZ9</accession>
<dbReference type="Gene3D" id="3.30.590.20">
    <property type="match status" value="1"/>
</dbReference>
<dbReference type="HAMAP" id="MF_01609">
    <property type="entry name" value="Glu_cys_ligase_2"/>
    <property type="match status" value="1"/>
</dbReference>
<keyword evidence="3 5" id="KW-0067">ATP-binding</keyword>
<evidence type="ECO:0000256" key="3">
    <source>
        <dbReference type="ARBA" id="ARBA00022840"/>
    </source>
</evidence>
<reference evidence="6 7" key="1">
    <citation type="submission" date="2018-11" db="EMBL/GenBank/DDBJ databases">
        <title>Sequencing the genomes of 1000 actinobacteria strains.</title>
        <authorList>
            <person name="Klenk H.-P."/>
        </authorList>
    </citation>
    <scope>NUCLEOTIDE SEQUENCE [LARGE SCALE GENOMIC DNA]</scope>
    <source>
        <strain evidence="6 7">DSM 11294</strain>
    </source>
</reference>
<dbReference type="OrthoDB" id="9803842at2"/>
<evidence type="ECO:0000256" key="1">
    <source>
        <dbReference type="ARBA" id="ARBA00022598"/>
    </source>
</evidence>
<dbReference type="InterPro" id="IPR006336">
    <property type="entry name" value="GCS2"/>
</dbReference>
<proteinExistence type="inferred from homology"/>
<sequence>MSELRTVGVEEEMLLVERATGHAMSLQSQVLAAMPENPPDGEIEGEFAREQIEVGSAPHEDLAVLAAELSEWRHRASVAARHQGAAVAALGLSPTPTVPHRAPGSRYAQIAERFGVIAAEFLSCGCHVHVSVDDRDEAVRVLDRIRPSLPLLTALCTNSPFHAGADTGYAGYRTLQMDRWPSAGPVEPFGSAAGYDEAISHMLATGVLLDQGMVYFDARVSHRYPTIEIRVADVCLDVRDAVLLAALCRALVETEAQATDEAVLPSVPVLRLARWQAAGSGVSGDLLDARTLKPVAAWEAIGALVDRLRPALERSGDVELVETALARVRRHGTGADRQRRVFEHTGSMADVVADATRVTIGADHDQS</sequence>
<name>A0A3N2BBZ9_9MICO</name>
<dbReference type="GO" id="GO:0004357">
    <property type="term" value="F:glutamate-cysteine ligase activity"/>
    <property type="evidence" value="ECO:0007669"/>
    <property type="project" value="UniProtKB-EC"/>
</dbReference>
<gene>
    <name evidence="6" type="ORF">EDD31_1124</name>
</gene>
<comment type="caution">
    <text evidence="6">The sequence shown here is derived from an EMBL/GenBank/DDBJ whole genome shotgun (WGS) entry which is preliminary data.</text>
</comment>
<dbReference type="Pfam" id="PF04107">
    <property type="entry name" value="GCS2"/>
    <property type="match status" value="1"/>
</dbReference>
<evidence type="ECO:0000313" key="6">
    <source>
        <dbReference type="EMBL" id="ROR72765.1"/>
    </source>
</evidence>
<dbReference type="EC" id="6.3.2.2" evidence="5"/>
<dbReference type="SUPFAM" id="SSF55931">
    <property type="entry name" value="Glutamine synthetase/guanido kinase"/>
    <property type="match status" value="1"/>
</dbReference>
<dbReference type="PANTHER" id="PTHR36510:SF1">
    <property type="entry name" value="GLUTAMATE--CYSTEINE LIGASE 2-RELATED"/>
    <property type="match status" value="1"/>
</dbReference>
<dbReference type="RefSeq" id="WP_123303284.1">
    <property type="nucleotide sequence ID" value="NZ_RKHK01000001.1"/>
</dbReference>
<dbReference type="NCBIfam" id="NF010041">
    <property type="entry name" value="PRK13517.1-1"/>
    <property type="match status" value="1"/>
</dbReference>
<dbReference type="EMBL" id="RKHK01000001">
    <property type="protein sequence ID" value="ROR72765.1"/>
    <property type="molecule type" value="Genomic_DNA"/>
</dbReference>
<keyword evidence="1 5" id="KW-0436">Ligase</keyword>
<evidence type="ECO:0000256" key="5">
    <source>
        <dbReference type="HAMAP-Rule" id="MF_01609"/>
    </source>
</evidence>
<dbReference type="GO" id="GO:0005524">
    <property type="term" value="F:ATP binding"/>
    <property type="evidence" value="ECO:0007669"/>
    <property type="project" value="UniProtKB-KW"/>
</dbReference>
<dbReference type="InterPro" id="IPR014746">
    <property type="entry name" value="Gln_synth/guanido_kin_cat_dom"/>
</dbReference>
<comment type="function">
    <text evidence="5">ATP-dependent carboxylate-amine ligase which exhibits weak glutamate--cysteine ligase activity.</text>
</comment>
<dbReference type="PANTHER" id="PTHR36510">
    <property type="entry name" value="GLUTAMATE--CYSTEINE LIGASE 2-RELATED"/>
    <property type="match status" value="1"/>
</dbReference>